<evidence type="ECO:0000313" key="2">
    <source>
        <dbReference type="Proteomes" id="UP000215059"/>
    </source>
</evidence>
<dbReference type="EMBL" id="NOII01000010">
    <property type="protein sequence ID" value="OYD56917.1"/>
    <property type="molecule type" value="Genomic_DNA"/>
</dbReference>
<reference evidence="1 2" key="1">
    <citation type="submission" date="2017-07" db="EMBL/GenBank/DDBJ databases">
        <title>Fictibacillus sp. nov. GDSW-R2A3 Genome sequencing and assembly.</title>
        <authorList>
            <person name="Mayilraj S."/>
        </authorList>
    </citation>
    <scope>NUCLEOTIDE SEQUENCE [LARGE SCALE GENOMIC DNA]</scope>
    <source>
        <strain evidence="1 2">GDSW-R2A3</strain>
    </source>
</reference>
<dbReference type="AlphaFoldDB" id="A0A235F7G9"/>
<accession>A0A235F7G9</accession>
<organism evidence="1 2">
    <name type="scientific">Fictibacillus aquaticus</name>
    <dbReference type="NCBI Taxonomy" id="2021314"/>
    <lineage>
        <taxon>Bacteria</taxon>
        <taxon>Bacillati</taxon>
        <taxon>Bacillota</taxon>
        <taxon>Bacilli</taxon>
        <taxon>Bacillales</taxon>
        <taxon>Fictibacillaceae</taxon>
        <taxon>Fictibacillus</taxon>
    </lineage>
</organism>
<keyword evidence="2" id="KW-1185">Reference proteome</keyword>
<protein>
    <recommendedName>
        <fullName evidence="3">Rhodanese domain-containing protein</fullName>
    </recommendedName>
</protein>
<comment type="caution">
    <text evidence="1">The sequence shown here is derived from an EMBL/GenBank/DDBJ whole genome shotgun (WGS) entry which is preliminary data.</text>
</comment>
<sequence>MHVFILFLIILFSVLYSSKRHPKSIPFRPSQLHENDKLLLDVRDYIEAHQHPLNVGQCHIPLAYLKRNFSEINQKELILLASSLREVSVAERFLQRKSVRVVGYHIV</sequence>
<name>A0A235F7G9_9BACL</name>
<dbReference type="Proteomes" id="UP000215059">
    <property type="component" value="Unassembled WGS sequence"/>
</dbReference>
<evidence type="ECO:0000313" key="1">
    <source>
        <dbReference type="EMBL" id="OYD56917.1"/>
    </source>
</evidence>
<gene>
    <name evidence="1" type="ORF">CGZ90_15305</name>
</gene>
<evidence type="ECO:0008006" key="3">
    <source>
        <dbReference type="Google" id="ProtNLM"/>
    </source>
</evidence>
<proteinExistence type="predicted"/>